<dbReference type="AlphaFoldDB" id="A0A6L9EEE8"/>
<reference evidence="3 4" key="1">
    <citation type="submission" date="2020-01" db="EMBL/GenBank/DDBJ databases">
        <title>Bacteria diversity of Porities sp.</title>
        <authorList>
            <person name="Wang G."/>
        </authorList>
    </citation>
    <scope>NUCLEOTIDE SEQUENCE [LARGE SCALE GENOMIC DNA]</scope>
    <source>
        <strain evidence="3 4">R33</strain>
    </source>
</reference>
<comment type="similarity">
    <text evidence="1">Belongs to the short-chain dehydrogenases/reductases (SDR) family.</text>
</comment>
<proteinExistence type="inferred from homology"/>
<name>A0A6L9EEE8_9FLAO</name>
<dbReference type="Proteomes" id="UP000475249">
    <property type="component" value="Unassembled WGS sequence"/>
</dbReference>
<dbReference type="PANTHER" id="PTHR43477">
    <property type="entry name" value="DIHYDROANTICAPSIN 7-DEHYDROGENASE"/>
    <property type="match status" value="1"/>
</dbReference>
<evidence type="ECO:0000313" key="3">
    <source>
        <dbReference type="EMBL" id="NAS12962.1"/>
    </source>
</evidence>
<gene>
    <name evidence="3" type="ORF">GTQ38_13175</name>
</gene>
<dbReference type="InterPro" id="IPR002347">
    <property type="entry name" value="SDR_fam"/>
</dbReference>
<dbReference type="RefSeq" id="WP_161436011.1">
    <property type="nucleotide sequence ID" value="NZ_WXYO01000006.1"/>
</dbReference>
<dbReference type="Pfam" id="PF13561">
    <property type="entry name" value="adh_short_C2"/>
    <property type="match status" value="1"/>
</dbReference>
<evidence type="ECO:0000256" key="2">
    <source>
        <dbReference type="ARBA" id="ARBA00023002"/>
    </source>
</evidence>
<keyword evidence="2" id="KW-0560">Oxidoreductase</keyword>
<dbReference type="SUPFAM" id="SSF51735">
    <property type="entry name" value="NAD(P)-binding Rossmann-fold domains"/>
    <property type="match status" value="1"/>
</dbReference>
<dbReference type="EMBL" id="WXYO01000006">
    <property type="protein sequence ID" value="NAS12962.1"/>
    <property type="molecule type" value="Genomic_DNA"/>
</dbReference>
<dbReference type="PRINTS" id="PR00081">
    <property type="entry name" value="GDHRDH"/>
</dbReference>
<dbReference type="CDD" id="cd05233">
    <property type="entry name" value="SDR_c"/>
    <property type="match status" value="1"/>
</dbReference>
<protein>
    <submittedName>
        <fullName evidence="3">SDR family oxidoreductase</fullName>
    </submittedName>
</protein>
<evidence type="ECO:0000313" key="4">
    <source>
        <dbReference type="Proteomes" id="UP000475249"/>
    </source>
</evidence>
<dbReference type="InterPro" id="IPR036291">
    <property type="entry name" value="NAD(P)-bd_dom_sf"/>
</dbReference>
<sequence>MRKNILLIGGSYGIGYSIAELLSKDHNVFVCSRTSEGLENLDVQHIRFDVLADTLVQQQIPSEIHGFVYCPGSINLKPLKMMGLEVFQKDMEVNFFGLVKTVREIMPKMAKGASMVFFSTVATGTGMPFHTSVAAAKGAVEGFARSLAAEYAPDLRVNVIAPSLVDTPLAGRLLSNDKKRELMALRHPLKRIGSPRDIAKCARFLLGEDSDWMSGEVVGVDGGLSNLNVN</sequence>
<accession>A0A6L9EEE8</accession>
<dbReference type="GO" id="GO:0016491">
    <property type="term" value="F:oxidoreductase activity"/>
    <property type="evidence" value="ECO:0007669"/>
    <property type="project" value="UniProtKB-KW"/>
</dbReference>
<dbReference type="InterPro" id="IPR051122">
    <property type="entry name" value="SDR_DHRS6-like"/>
</dbReference>
<dbReference type="PANTHER" id="PTHR43477:SF1">
    <property type="entry name" value="DIHYDROANTICAPSIN 7-DEHYDROGENASE"/>
    <property type="match status" value="1"/>
</dbReference>
<organism evidence="3 4">
    <name type="scientific">Poritiphilus flavus</name>
    <dbReference type="NCBI Taxonomy" id="2697053"/>
    <lineage>
        <taxon>Bacteria</taxon>
        <taxon>Pseudomonadati</taxon>
        <taxon>Bacteroidota</taxon>
        <taxon>Flavobacteriia</taxon>
        <taxon>Flavobacteriales</taxon>
        <taxon>Flavobacteriaceae</taxon>
        <taxon>Poritiphilus</taxon>
    </lineage>
</organism>
<evidence type="ECO:0000256" key="1">
    <source>
        <dbReference type="ARBA" id="ARBA00006484"/>
    </source>
</evidence>
<comment type="caution">
    <text evidence="3">The sequence shown here is derived from an EMBL/GenBank/DDBJ whole genome shotgun (WGS) entry which is preliminary data.</text>
</comment>
<dbReference type="Gene3D" id="3.40.50.720">
    <property type="entry name" value="NAD(P)-binding Rossmann-like Domain"/>
    <property type="match status" value="1"/>
</dbReference>
<keyword evidence="4" id="KW-1185">Reference proteome</keyword>